<dbReference type="InterPro" id="IPR001330">
    <property type="entry name" value="Prenyltrans"/>
</dbReference>
<protein>
    <recommendedName>
        <fullName evidence="2">Prenyltransferase alpha-alpha toroid domain-containing protein</fullName>
    </recommendedName>
</protein>
<keyword evidence="4" id="KW-1185">Reference proteome</keyword>
<dbReference type="Pfam" id="PF00432">
    <property type="entry name" value="Prenyltrans"/>
    <property type="match status" value="2"/>
</dbReference>
<gene>
    <name evidence="3" type="ORF">FVE67_06830</name>
</gene>
<evidence type="ECO:0000256" key="1">
    <source>
        <dbReference type="ARBA" id="ARBA00022737"/>
    </source>
</evidence>
<dbReference type="Gene3D" id="1.50.10.20">
    <property type="match status" value="1"/>
</dbReference>
<keyword evidence="1" id="KW-0677">Repeat</keyword>
<evidence type="ECO:0000259" key="2">
    <source>
        <dbReference type="Pfam" id="PF00432"/>
    </source>
</evidence>
<dbReference type="EMBL" id="CP042909">
    <property type="protein sequence ID" value="QJA06997.1"/>
    <property type="molecule type" value="Genomic_DNA"/>
</dbReference>
<dbReference type="RefSeq" id="WP_168719876.1">
    <property type="nucleotide sequence ID" value="NZ_CP042909.1"/>
</dbReference>
<name>A0A6H1WUX1_9BACT</name>
<reference evidence="3 4" key="1">
    <citation type="submission" date="2019-08" db="EMBL/GenBank/DDBJ databases">
        <title>Complete genome sequence of Thermosulfurimonas marina SU872T, an anaerobic thermophilic chemolithoautotrophic bacterium isolated from a shallow marine hydrothermal vent.</title>
        <authorList>
            <person name="Allioux M."/>
            <person name="Jebbar M."/>
            <person name="Slobodkina G."/>
            <person name="Slobodkin A."/>
            <person name="Moalic Y."/>
            <person name="Frolova A."/>
            <person name="Shao Z."/>
            <person name="Alain K."/>
        </authorList>
    </citation>
    <scope>NUCLEOTIDE SEQUENCE [LARGE SCALE GENOMIC DNA]</scope>
    <source>
        <strain evidence="3 4">SU872</strain>
    </source>
</reference>
<feature type="domain" description="Prenyltransferase alpha-alpha toroid" evidence="2">
    <location>
        <begin position="3"/>
        <end position="42"/>
    </location>
</feature>
<dbReference type="SUPFAM" id="SSF48239">
    <property type="entry name" value="Terpenoid cyclases/Protein prenyltransferases"/>
    <property type="match status" value="1"/>
</dbReference>
<sequence>MKKEILKFVREREKVEGGFGATPRLPATVEDTYFAVRTLEELSALTPRTLSGVRAFLEKNLPGRTTQPPVLRRWLWLARRVGLKPPEKLKDLLSGFLRRIPPRRGKPEVLSALYESALLLGLPAPEGLRKAACALRPRTLFDLYHLARVAPELLTEERLRWVLAARNPDGGFGFFPRTTSFLENTYFAVRLLTRGGRDLPQPERTRLFVERCFRKGGFARAPGGIPFLETTCYGVYLLRRLGGEI</sequence>
<dbReference type="GO" id="GO:0003824">
    <property type="term" value="F:catalytic activity"/>
    <property type="evidence" value="ECO:0007669"/>
    <property type="project" value="InterPro"/>
</dbReference>
<dbReference type="KEGG" id="tmai:FVE67_06830"/>
<evidence type="ECO:0000313" key="3">
    <source>
        <dbReference type="EMBL" id="QJA06997.1"/>
    </source>
</evidence>
<dbReference type="AlphaFoldDB" id="A0A6H1WUX1"/>
<accession>A0A6H1WUX1</accession>
<dbReference type="InterPro" id="IPR008930">
    <property type="entry name" value="Terpenoid_cyclase/PrenylTrfase"/>
</dbReference>
<evidence type="ECO:0000313" key="4">
    <source>
        <dbReference type="Proteomes" id="UP000501253"/>
    </source>
</evidence>
<feature type="domain" description="Prenyltransferase alpha-alpha toroid" evidence="2">
    <location>
        <begin position="154"/>
        <end position="215"/>
    </location>
</feature>
<organism evidence="3 4">
    <name type="scientific">Thermosulfurimonas marina</name>
    <dbReference type="NCBI Taxonomy" id="2047767"/>
    <lineage>
        <taxon>Bacteria</taxon>
        <taxon>Pseudomonadati</taxon>
        <taxon>Thermodesulfobacteriota</taxon>
        <taxon>Thermodesulfobacteria</taxon>
        <taxon>Thermodesulfobacteriales</taxon>
        <taxon>Thermodesulfobacteriaceae</taxon>
        <taxon>Thermosulfurimonas</taxon>
    </lineage>
</organism>
<dbReference type="Proteomes" id="UP000501253">
    <property type="component" value="Chromosome"/>
</dbReference>
<proteinExistence type="predicted"/>